<dbReference type="EMBL" id="WPHM01000002">
    <property type="protein sequence ID" value="MUZ56855.1"/>
    <property type="molecule type" value="Genomic_DNA"/>
</dbReference>
<name>A0AAE4WB61_AGRVI</name>
<dbReference type="InterPro" id="IPR000182">
    <property type="entry name" value="GNAT_dom"/>
</dbReference>
<organism evidence="2 3">
    <name type="scientific">Agrobacterium vitis</name>
    <name type="common">Rhizobium vitis</name>
    <dbReference type="NCBI Taxonomy" id="373"/>
    <lineage>
        <taxon>Bacteria</taxon>
        <taxon>Pseudomonadati</taxon>
        <taxon>Pseudomonadota</taxon>
        <taxon>Alphaproteobacteria</taxon>
        <taxon>Hyphomicrobiales</taxon>
        <taxon>Rhizobiaceae</taxon>
        <taxon>Rhizobium/Agrobacterium group</taxon>
        <taxon>Agrobacterium</taxon>
    </lineage>
</organism>
<sequence length="261" mass="29208">MSNIQPAPHLEQRERLSAFFSASSKTRFLTFKAETTSSSIAVWIRSGLRILSVSSARSPALSVWKLHSIDDRIELDERDMNGFAGSFAFGKGLNLRLVRASDQDLIFKLFIETRPWLAWAEGKPDFIRDLYEQQFKTMRAGAESVYPDHLDFIIERLGSAVGRTIIDLGYADWRISELQVLKQARGNGIGSNVIRGLQAAALNGNIPLTLSTPIFGSNGFPMYQRLGFQVVQAQPPMIHMAWFPPGHPDRQEMSGGNGLRR</sequence>
<reference evidence="2 3" key="1">
    <citation type="submission" date="2019-12" db="EMBL/GenBank/DDBJ databases">
        <title>Whole-genome sequencing of Allorhizobium vitis.</title>
        <authorList>
            <person name="Gan H.M."/>
            <person name="Szegedi E."/>
            <person name="Burr T."/>
            <person name="Savka M.A."/>
        </authorList>
    </citation>
    <scope>NUCLEOTIDE SEQUENCE [LARGE SCALE GENOMIC DNA]</scope>
    <source>
        <strain evidence="2 3">CG989</strain>
    </source>
</reference>
<dbReference type="InterPro" id="IPR016181">
    <property type="entry name" value="Acyl_CoA_acyltransferase"/>
</dbReference>
<dbReference type="Proteomes" id="UP000436692">
    <property type="component" value="Unassembled WGS sequence"/>
</dbReference>
<feature type="domain" description="N-acetyltransferase" evidence="1">
    <location>
        <begin position="93"/>
        <end position="250"/>
    </location>
</feature>
<evidence type="ECO:0000313" key="3">
    <source>
        <dbReference type="Proteomes" id="UP000436692"/>
    </source>
</evidence>
<accession>A0AAE4WB61</accession>
<dbReference type="Gene3D" id="3.40.630.30">
    <property type="match status" value="1"/>
</dbReference>
<dbReference type="AlphaFoldDB" id="A0AAE4WB61"/>
<gene>
    <name evidence="2" type="ORF">GOZ95_05170</name>
</gene>
<proteinExistence type="predicted"/>
<dbReference type="PROSITE" id="PS51186">
    <property type="entry name" value="GNAT"/>
    <property type="match status" value="1"/>
</dbReference>
<comment type="caution">
    <text evidence="2">The sequence shown here is derived from an EMBL/GenBank/DDBJ whole genome shotgun (WGS) entry which is preliminary data.</text>
</comment>
<protein>
    <recommendedName>
        <fullName evidence="1">N-acetyltransferase domain-containing protein</fullName>
    </recommendedName>
</protein>
<evidence type="ECO:0000259" key="1">
    <source>
        <dbReference type="PROSITE" id="PS51186"/>
    </source>
</evidence>
<dbReference type="GO" id="GO:0016747">
    <property type="term" value="F:acyltransferase activity, transferring groups other than amino-acyl groups"/>
    <property type="evidence" value="ECO:0007669"/>
    <property type="project" value="InterPro"/>
</dbReference>
<evidence type="ECO:0000313" key="2">
    <source>
        <dbReference type="EMBL" id="MUZ56855.1"/>
    </source>
</evidence>
<dbReference type="SUPFAM" id="SSF55729">
    <property type="entry name" value="Acyl-CoA N-acyltransferases (Nat)"/>
    <property type="match status" value="1"/>
</dbReference>